<dbReference type="Proteomes" id="UP000320421">
    <property type="component" value="Chromosome"/>
</dbReference>
<keyword evidence="2" id="KW-1185">Reference proteome</keyword>
<name>A0A517PZ19_9PLAN</name>
<gene>
    <name evidence="1" type="ORF">HG66A1_64360</name>
</gene>
<dbReference type="AlphaFoldDB" id="A0A517PZ19"/>
<evidence type="ECO:0000313" key="1">
    <source>
        <dbReference type="EMBL" id="QDT24602.1"/>
    </source>
</evidence>
<dbReference type="EMBL" id="CP036266">
    <property type="protein sequence ID" value="QDT24602.1"/>
    <property type="molecule type" value="Genomic_DNA"/>
</dbReference>
<proteinExistence type="predicted"/>
<evidence type="ECO:0000313" key="2">
    <source>
        <dbReference type="Proteomes" id="UP000320421"/>
    </source>
</evidence>
<protein>
    <submittedName>
        <fullName evidence="1">Uncharacterized protein</fullName>
    </submittedName>
</protein>
<accession>A0A517PZ19</accession>
<organism evidence="1 2">
    <name type="scientific">Gimesia chilikensis</name>
    <dbReference type="NCBI Taxonomy" id="2605989"/>
    <lineage>
        <taxon>Bacteria</taxon>
        <taxon>Pseudomonadati</taxon>
        <taxon>Planctomycetota</taxon>
        <taxon>Planctomycetia</taxon>
        <taxon>Planctomycetales</taxon>
        <taxon>Planctomycetaceae</taxon>
        <taxon>Gimesia</taxon>
    </lineage>
</organism>
<reference evidence="1 2" key="1">
    <citation type="submission" date="2019-02" db="EMBL/GenBank/DDBJ databases">
        <title>Deep-cultivation of Planctomycetes and their phenomic and genomic characterization uncovers novel biology.</title>
        <authorList>
            <person name="Wiegand S."/>
            <person name="Jogler M."/>
            <person name="Boedeker C."/>
            <person name="Pinto D."/>
            <person name="Vollmers J."/>
            <person name="Rivas-Marin E."/>
            <person name="Kohn T."/>
            <person name="Peeters S.H."/>
            <person name="Heuer A."/>
            <person name="Rast P."/>
            <person name="Oberbeckmann S."/>
            <person name="Bunk B."/>
            <person name="Jeske O."/>
            <person name="Meyerdierks A."/>
            <person name="Storesund J.E."/>
            <person name="Kallscheuer N."/>
            <person name="Luecker S."/>
            <person name="Lage O.M."/>
            <person name="Pohl T."/>
            <person name="Merkel B.J."/>
            <person name="Hornburger P."/>
            <person name="Mueller R.-W."/>
            <person name="Bruemmer F."/>
            <person name="Labrenz M."/>
            <person name="Spormann A.M."/>
            <person name="Op den Camp H."/>
            <person name="Overmann J."/>
            <person name="Amann R."/>
            <person name="Jetten M.S.M."/>
            <person name="Mascher T."/>
            <person name="Medema M.H."/>
            <person name="Devos D.P."/>
            <person name="Kaster A.-K."/>
            <person name="Ovreas L."/>
            <person name="Rohde M."/>
            <person name="Galperin M.Y."/>
            <person name="Jogler C."/>
        </authorList>
    </citation>
    <scope>NUCLEOTIDE SEQUENCE [LARGE SCALE GENOMIC DNA]</scope>
    <source>
        <strain evidence="1 2">HG66A1</strain>
    </source>
</reference>
<sequence length="257" mass="29627">MQLPIEEDMHEYVLQVRSPGEVDQIKPFEANVASSFSVIFEESFYAAISVIPDAIEAGMEQAAIRYEIWRDLFQFFYINDEIEEEEKCKDSEIVSRTLSIYCDLFWNAVSQYSPGLSIPEEGEIKLNATFPELLPDVILYCMQEAIGGELAILTCFHYLANNWLYRIVSPEQSANVIEFLIRVLFARHSDELKRTGIYYNGKSWCAATDEQLIRGHIEMARSLLVEKGCQNHLKYLEKVLQSKAYKKIWQSGFTSES</sequence>